<evidence type="ECO:0000313" key="6">
    <source>
        <dbReference type="EMBL" id="GLQ95033.1"/>
    </source>
</evidence>
<dbReference type="InterPro" id="IPR000792">
    <property type="entry name" value="Tscrpt_reg_LuxR_C"/>
</dbReference>
<dbReference type="GO" id="GO:0003677">
    <property type="term" value="F:DNA binding"/>
    <property type="evidence" value="ECO:0007669"/>
    <property type="project" value="UniProtKB-KW"/>
</dbReference>
<dbReference type="Pfam" id="PF00072">
    <property type="entry name" value="Response_reg"/>
    <property type="match status" value="1"/>
</dbReference>
<dbReference type="SUPFAM" id="SSF46894">
    <property type="entry name" value="C-terminal effector domain of the bipartite response regulators"/>
    <property type="match status" value="1"/>
</dbReference>
<dbReference type="SMART" id="SM00448">
    <property type="entry name" value="REC"/>
    <property type="match status" value="1"/>
</dbReference>
<dbReference type="InterPro" id="IPR011006">
    <property type="entry name" value="CheY-like_superfamily"/>
</dbReference>
<dbReference type="PRINTS" id="PR00038">
    <property type="entry name" value="HTHLUXR"/>
</dbReference>
<evidence type="ECO:0000256" key="3">
    <source>
        <dbReference type="PROSITE-ProRule" id="PRU00169"/>
    </source>
</evidence>
<protein>
    <submittedName>
        <fullName evidence="6">DNA-binding response regulator</fullName>
    </submittedName>
</protein>
<dbReference type="Proteomes" id="UP001156670">
    <property type="component" value="Unassembled WGS sequence"/>
</dbReference>
<dbReference type="PANTHER" id="PTHR43214:SF17">
    <property type="entry name" value="TRANSCRIPTIONAL REGULATORY PROTEIN RCSB"/>
    <property type="match status" value="1"/>
</dbReference>
<accession>A0ABQ5XVR1</accession>
<dbReference type="Pfam" id="PF00196">
    <property type="entry name" value="GerE"/>
    <property type="match status" value="1"/>
</dbReference>
<dbReference type="CDD" id="cd17535">
    <property type="entry name" value="REC_NarL-like"/>
    <property type="match status" value="1"/>
</dbReference>
<dbReference type="Gene3D" id="3.40.50.2300">
    <property type="match status" value="1"/>
</dbReference>
<dbReference type="InterPro" id="IPR016032">
    <property type="entry name" value="Sig_transdc_resp-reg_C-effctor"/>
</dbReference>
<keyword evidence="7" id="KW-1185">Reference proteome</keyword>
<name>A0ABQ5XVR1_9GAMM</name>
<proteinExistence type="predicted"/>
<dbReference type="PROSITE" id="PS50043">
    <property type="entry name" value="HTH_LUXR_2"/>
    <property type="match status" value="1"/>
</dbReference>
<keyword evidence="1 3" id="KW-0597">Phosphoprotein</keyword>
<sequence>MVRIGLRTILQHSGEGYEVVGEAAGGPELIKLLADTPCDLAIVDFLMPDETAARALDGVALLHELRRRYPTLPIIVLTMMRNTAIFRTMYQEGANAVVEKGAIVDELLVALRTVRSGRIYVSKYLTRQLAGDSVVQRQVERGTPKPILSRREVEVIRMFAQGHSVTEIAALTHKSVKTVSRQKRSAMMKLELSSDSQLFEYVRTHGLAG</sequence>
<dbReference type="PANTHER" id="PTHR43214">
    <property type="entry name" value="TWO-COMPONENT RESPONSE REGULATOR"/>
    <property type="match status" value="1"/>
</dbReference>
<feature type="modified residue" description="4-aspartylphosphate" evidence="3">
    <location>
        <position position="44"/>
    </location>
</feature>
<feature type="domain" description="Response regulatory" evidence="5">
    <location>
        <begin position="1"/>
        <end position="115"/>
    </location>
</feature>
<organism evidence="6 7">
    <name type="scientific">Dyella acidisoli</name>
    <dbReference type="NCBI Taxonomy" id="1867834"/>
    <lineage>
        <taxon>Bacteria</taxon>
        <taxon>Pseudomonadati</taxon>
        <taxon>Pseudomonadota</taxon>
        <taxon>Gammaproteobacteria</taxon>
        <taxon>Lysobacterales</taxon>
        <taxon>Rhodanobacteraceae</taxon>
        <taxon>Dyella</taxon>
    </lineage>
</organism>
<gene>
    <name evidence="6" type="primary">rcsB_3</name>
    <name evidence="6" type="ORF">GCM10007901_39860</name>
</gene>
<evidence type="ECO:0000313" key="7">
    <source>
        <dbReference type="Proteomes" id="UP001156670"/>
    </source>
</evidence>
<dbReference type="CDD" id="cd06170">
    <property type="entry name" value="LuxR_C_like"/>
    <property type="match status" value="1"/>
</dbReference>
<reference evidence="7" key="1">
    <citation type="journal article" date="2019" name="Int. J. Syst. Evol. Microbiol.">
        <title>The Global Catalogue of Microorganisms (GCM) 10K type strain sequencing project: providing services to taxonomists for standard genome sequencing and annotation.</title>
        <authorList>
            <consortium name="The Broad Institute Genomics Platform"/>
            <consortium name="The Broad Institute Genome Sequencing Center for Infectious Disease"/>
            <person name="Wu L."/>
            <person name="Ma J."/>
        </authorList>
    </citation>
    <scope>NUCLEOTIDE SEQUENCE [LARGE SCALE GENOMIC DNA]</scope>
    <source>
        <strain evidence="7">NBRC 111980</strain>
    </source>
</reference>
<keyword evidence="2 6" id="KW-0238">DNA-binding</keyword>
<evidence type="ECO:0000256" key="1">
    <source>
        <dbReference type="ARBA" id="ARBA00022553"/>
    </source>
</evidence>
<dbReference type="EMBL" id="BSOB01000053">
    <property type="protein sequence ID" value="GLQ95033.1"/>
    <property type="molecule type" value="Genomic_DNA"/>
</dbReference>
<dbReference type="InterPro" id="IPR039420">
    <property type="entry name" value="WalR-like"/>
</dbReference>
<dbReference type="InterPro" id="IPR058245">
    <property type="entry name" value="NreC/VraR/RcsB-like_REC"/>
</dbReference>
<dbReference type="SUPFAM" id="SSF52172">
    <property type="entry name" value="CheY-like"/>
    <property type="match status" value="1"/>
</dbReference>
<dbReference type="SMART" id="SM00421">
    <property type="entry name" value="HTH_LUXR"/>
    <property type="match status" value="1"/>
</dbReference>
<evidence type="ECO:0000259" key="5">
    <source>
        <dbReference type="PROSITE" id="PS50110"/>
    </source>
</evidence>
<comment type="caution">
    <text evidence="6">The sequence shown here is derived from an EMBL/GenBank/DDBJ whole genome shotgun (WGS) entry which is preliminary data.</text>
</comment>
<dbReference type="InterPro" id="IPR001789">
    <property type="entry name" value="Sig_transdc_resp-reg_receiver"/>
</dbReference>
<feature type="domain" description="HTH luxR-type" evidence="4">
    <location>
        <begin position="141"/>
        <end position="206"/>
    </location>
</feature>
<evidence type="ECO:0000256" key="2">
    <source>
        <dbReference type="ARBA" id="ARBA00023125"/>
    </source>
</evidence>
<dbReference type="PROSITE" id="PS50110">
    <property type="entry name" value="RESPONSE_REGULATORY"/>
    <property type="match status" value="1"/>
</dbReference>
<evidence type="ECO:0000259" key="4">
    <source>
        <dbReference type="PROSITE" id="PS50043"/>
    </source>
</evidence>